<organism evidence="1 2">
    <name type="scientific">Nocardioides potassii</name>
    <dbReference type="NCBI Taxonomy" id="2911371"/>
    <lineage>
        <taxon>Bacteria</taxon>
        <taxon>Bacillati</taxon>
        <taxon>Actinomycetota</taxon>
        <taxon>Actinomycetes</taxon>
        <taxon>Propionibacteriales</taxon>
        <taxon>Nocardioidaceae</taxon>
        <taxon>Nocardioides</taxon>
    </lineage>
</organism>
<keyword evidence="2" id="KW-1185">Reference proteome</keyword>
<dbReference type="EMBL" id="JAKJHZ010000005">
    <property type="protein sequence ID" value="MCF6376898.1"/>
    <property type="molecule type" value="Genomic_DNA"/>
</dbReference>
<proteinExistence type="predicted"/>
<evidence type="ECO:0008006" key="3">
    <source>
        <dbReference type="Google" id="ProtNLM"/>
    </source>
</evidence>
<accession>A0ABS9HA58</accession>
<dbReference type="Proteomes" id="UP001201161">
    <property type="component" value="Unassembled WGS sequence"/>
</dbReference>
<sequence length="153" mass="16759">MPDVELRGADDVDALVRRIRTHADAKAIRKELYAGLNRATKGVREDMKANIGPSLPSRGGLAALVMAKVSLTSGAVAGRNAGVRIRARHRSYDLKRLNEGRLRHPVFGNRSVWVEQTAGVNPGFLDEAFDKNKPEVIRGVQRVLAEIARKVEG</sequence>
<name>A0ABS9HA58_9ACTN</name>
<comment type="caution">
    <text evidence="1">The sequence shown here is derived from an EMBL/GenBank/DDBJ whole genome shotgun (WGS) entry which is preliminary data.</text>
</comment>
<reference evidence="1 2" key="1">
    <citation type="submission" date="2022-01" db="EMBL/GenBank/DDBJ databases">
        <title>Nocardioides sp. nov., an actinomycete isolated from mining soil.</title>
        <authorList>
            <person name="Liu L."/>
        </authorList>
    </citation>
    <scope>NUCLEOTIDE SEQUENCE [LARGE SCALE GENOMIC DNA]</scope>
    <source>
        <strain evidence="1 2">KLBMP 9356</strain>
    </source>
</reference>
<gene>
    <name evidence="1" type="ORF">L2K70_04720</name>
</gene>
<evidence type="ECO:0000313" key="2">
    <source>
        <dbReference type="Proteomes" id="UP001201161"/>
    </source>
</evidence>
<dbReference type="RefSeq" id="WP_236399745.1">
    <property type="nucleotide sequence ID" value="NZ_JAKJHZ010000005.1"/>
</dbReference>
<protein>
    <recommendedName>
        <fullName evidence="3">HK97 gp10 family phage protein</fullName>
    </recommendedName>
</protein>
<evidence type="ECO:0000313" key="1">
    <source>
        <dbReference type="EMBL" id="MCF6376898.1"/>
    </source>
</evidence>